<proteinExistence type="inferred from homology"/>
<keyword evidence="2 3" id="KW-0732">Signal</keyword>
<evidence type="ECO:0000256" key="2">
    <source>
        <dbReference type="ARBA" id="ARBA00022729"/>
    </source>
</evidence>
<accession>A0ABT3G4H8</accession>
<protein>
    <submittedName>
        <fullName evidence="4">Cytochrome b562</fullName>
    </submittedName>
</protein>
<dbReference type="EMBL" id="JAPDDR010000007">
    <property type="protein sequence ID" value="MCW1914741.1"/>
    <property type="molecule type" value="Genomic_DNA"/>
</dbReference>
<feature type="chain" id="PRO_5046625327" evidence="3">
    <location>
        <begin position="24"/>
        <end position="138"/>
    </location>
</feature>
<reference evidence="4" key="1">
    <citation type="submission" date="2022-10" db="EMBL/GenBank/DDBJ databases">
        <title>Luteolibacter sp. GHJ8, whole genome shotgun sequencing project.</title>
        <authorList>
            <person name="Zhao G."/>
            <person name="Shen L."/>
        </authorList>
    </citation>
    <scope>NUCLEOTIDE SEQUENCE</scope>
    <source>
        <strain evidence="4">GHJ8</strain>
    </source>
</reference>
<evidence type="ECO:0000256" key="3">
    <source>
        <dbReference type="SAM" id="SignalP"/>
    </source>
</evidence>
<evidence type="ECO:0000313" key="5">
    <source>
        <dbReference type="Proteomes" id="UP001165653"/>
    </source>
</evidence>
<gene>
    <name evidence="4" type="ORF">OJ996_14225</name>
</gene>
<organism evidence="4 5">
    <name type="scientific">Luteolibacter rhizosphaerae</name>
    <dbReference type="NCBI Taxonomy" id="2989719"/>
    <lineage>
        <taxon>Bacteria</taxon>
        <taxon>Pseudomonadati</taxon>
        <taxon>Verrucomicrobiota</taxon>
        <taxon>Verrucomicrobiia</taxon>
        <taxon>Verrucomicrobiales</taxon>
        <taxon>Verrucomicrobiaceae</taxon>
        <taxon>Luteolibacter</taxon>
    </lineage>
</organism>
<evidence type="ECO:0000256" key="1">
    <source>
        <dbReference type="ARBA" id="ARBA00005523"/>
    </source>
</evidence>
<evidence type="ECO:0000313" key="4">
    <source>
        <dbReference type="EMBL" id="MCW1914741.1"/>
    </source>
</evidence>
<dbReference type="Pfam" id="PF07361">
    <property type="entry name" value="Cytochrom_B562"/>
    <property type="match status" value="1"/>
</dbReference>
<dbReference type="SUPFAM" id="SSF47175">
    <property type="entry name" value="Cytochromes"/>
    <property type="match status" value="1"/>
</dbReference>
<dbReference type="Proteomes" id="UP001165653">
    <property type="component" value="Unassembled WGS sequence"/>
</dbReference>
<comment type="caution">
    <text evidence="4">The sequence shown here is derived from an EMBL/GenBank/DDBJ whole genome shotgun (WGS) entry which is preliminary data.</text>
</comment>
<name>A0ABT3G4H8_9BACT</name>
<dbReference type="Gene3D" id="1.20.120.10">
    <property type="entry name" value="Cytochrome c/b562"/>
    <property type="match status" value="1"/>
</dbReference>
<sequence length="138" mass="15006">MKKIIFPAILLAASVLAPVQVRAQDDTPLAKEMEKLDDAYKGFRKETDPAKGAASAREAQEAVLKAIPLIPSMLEKAPADVKEKGVAAYRAQMGKLFVTLCEVESAFIAKDLDKVATLVDSIKGSKKEGHDTFMEEEE</sequence>
<comment type="similarity">
    <text evidence="1">Belongs to the cytochrome b562 family.</text>
</comment>
<dbReference type="InterPro" id="IPR009155">
    <property type="entry name" value="Cyt_b562"/>
</dbReference>
<feature type="signal peptide" evidence="3">
    <location>
        <begin position="1"/>
        <end position="23"/>
    </location>
</feature>
<keyword evidence="5" id="KW-1185">Reference proteome</keyword>
<dbReference type="InterPro" id="IPR010980">
    <property type="entry name" value="Cyt_c/b562"/>
</dbReference>
<dbReference type="RefSeq" id="WP_264514277.1">
    <property type="nucleotide sequence ID" value="NZ_JAPDDR010000007.1"/>
</dbReference>